<gene>
    <name evidence="2" type="ORF">M5K25_006843</name>
</gene>
<evidence type="ECO:0000313" key="2">
    <source>
        <dbReference type="EMBL" id="KAL0922820.1"/>
    </source>
</evidence>
<dbReference type="EMBL" id="JANQDX010000006">
    <property type="protein sequence ID" value="KAL0922820.1"/>
    <property type="molecule type" value="Genomic_DNA"/>
</dbReference>
<name>A0ABD0VDN6_DENTH</name>
<dbReference type="Proteomes" id="UP001552299">
    <property type="component" value="Unassembled WGS sequence"/>
</dbReference>
<proteinExistence type="predicted"/>
<keyword evidence="3" id="KW-1185">Reference proteome</keyword>
<sequence>MDIGADGSMPTEWSDMQVMEDSTTTTKKPLPSSGKGGGIKRKSKTSAIDQDIRECICLMADSVNKVDNAIKSSTTSPQQIKNMYTELMFELTNIHGFLEEEVDTIYDNLSKNPTLIPSFLSKPADSKARWMRKAL</sequence>
<accession>A0ABD0VDN6</accession>
<reference evidence="2 3" key="1">
    <citation type="journal article" date="2024" name="Plant Biotechnol. J.">
        <title>Dendrobium thyrsiflorum genome and its molecular insights into genes involved in important horticultural traits.</title>
        <authorList>
            <person name="Chen B."/>
            <person name="Wang J.Y."/>
            <person name="Zheng P.J."/>
            <person name="Li K.L."/>
            <person name="Liang Y.M."/>
            <person name="Chen X.F."/>
            <person name="Zhang C."/>
            <person name="Zhao X."/>
            <person name="He X."/>
            <person name="Zhang G.Q."/>
            <person name="Liu Z.J."/>
            <person name="Xu Q."/>
        </authorList>
    </citation>
    <scope>NUCLEOTIDE SEQUENCE [LARGE SCALE GENOMIC DNA]</scope>
    <source>
        <strain evidence="2">GZMU011</strain>
    </source>
</reference>
<dbReference type="AlphaFoldDB" id="A0ABD0VDN6"/>
<evidence type="ECO:0000256" key="1">
    <source>
        <dbReference type="SAM" id="MobiDB-lite"/>
    </source>
</evidence>
<feature type="compositionally biased region" description="Low complexity" evidence="1">
    <location>
        <begin position="23"/>
        <end position="33"/>
    </location>
</feature>
<feature type="region of interest" description="Disordered" evidence="1">
    <location>
        <begin position="1"/>
        <end position="46"/>
    </location>
</feature>
<organism evidence="2 3">
    <name type="scientific">Dendrobium thyrsiflorum</name>
    <name type="common">Pinecone-like raceme dendrobium</name>
    <name type="synonym">Orchid</name>
    <dbReference type="NCBI Taxonomy" id="117978"/>
    <lineage>
        <taxon>Eukaryota</taxon>
        <taxon>Viridiplantae</taxon>
        <taxon>Streptophyta</taxon>
        <taxon>Embryophyta</taxon>
        <taxon>Tracheophyta</taxon>
        <taxon>Spermatophyta</taxon>
        <taxon>Magnoliopsida</taxon>
        <taxon>Liliopsida</taxon>
        <taxon>Asparagales</taxon>
        <taxon>Orchidaceae</taxon>
        <taxon>Epidendroideae</taxon>
        <taxon>Malaxideae</taxon>
        <taxon>Dendrobiinae</taxon>
        <taxon>Dendrobium</taxon>
    </lineage>
</organism>
<protein>
    <submittedName>
        <fullName evidence="2">Uncharacterized protein</fullName>
    </submittedName>
</protein>
<evidence type="ECO:0000313" key="3">
    <source>
        <dbReference type="Proteomes" id="UP001552299"/>
    </source>
</evidence>
<comment type="caution">
    <text evidence="2">The sequence shown here is derived from an EMBL/GenBank/DDBJ whole genome shotgun (WGS) entry which is preliminary data.</text>
</comment>